<accession>A0A7J6DNX2</accession>
<keyword evidence="4" id="KW-1185">Reference proteome</keyword>
<evidence type="ECO:0000313" key="2">
    <source>
        <dbReference type="EMBL" id="KAF4351443.1"/>
    </source>
</evidence>
<dbReference type="PANTHER" id="PTHR10788:SF106">
    <property type="entry name" value="BCDNA.GH08860"/>
    <property type="match status" value="1"/>
</dbReference>
<dbReference type="GO" id="GO:0004805">
    <property type="term" value="F:trehalose-phosphatase activity"/>
    <property type="evidence" value="ECO:0007669"/>
    <property type="project" value="TreeGrafter"/>
</dbReference>
<evidence type="ECO:0000313" key="1">
    <source>
        <dbReference type="EMBL" id="KAF4347782.1"/>
    </source>
</evidence>
<dbReference type="SUPFAM" id="SSF53756">
    <property type="entry name" value="UDP-Glycosyltransferase/glycogen phosphorylase"/>
    <property type="match status" value="1"/>
</dbReference>
<name>A0A7J6DNX2_CANSA</name>
<reference evidence="3 4" key="1">
    <citation type="journal article" date="2020" name="bioRxiv">
        <title>Sequence and annotation of 42 cannabis genomes reveals extensive copy number variation in cannabinoid synthesis and pathogen resistance genes.</title>
        <authorList>
            <person name="Mckernan K.J."/>
            <person name="Helbert Y."/>
            <person name="Kane L.T."/>
            <person name="Ebling H."/>
            <person name="Zhang L."/>
            <person name="Liu B."/>
            <person name="Eaton Z."/>
            <person name="Mclaughlin S."/>
            <person name="Kingan S."/>
            <person name="Baybayan P."/>
            <person name="Concepcion G."/>
            <person name="Jordan M."/>
            <person name="Riva A."/>
            <person name="Barbazuk W."/>
            <person name="Harkins T."/>
        </authorList>
    </citation>
    <scope>NUCLEOTIDE SEQUENCE [LARGE SCALE GENOMIC DNA]</scope>
    <source>
        <strain evidence="3 4">cv. Jamaican Lion 4</strain>
        <strain evidence="1">Father</strain>
        <strain evidence="2">Mother</strain>
        <tissue evidence="1">Leaf</tissue>
    </source>
</reference>
<dbReference type="PANTHER" id="PTHR10788">
    <property type="entry name" value="TREHALOSE-6-PHOSPHATE SYNTHASE"/>
    <property type="match status" value="1"/>
</dbReference>
<dbReference type="Pfam" id="PF00982">
    <property type="entry name" value="Glyco_transf_20"/>
    <property type="match status" value="1"/>
</dbReference>
<dbReference type="GO" id="GO:0005829">
    <property type="term" value="C:cytosol"/>
    <property type="evidence" value="ECO:0007669"/>
    <property type="project" value="TreeGrafter"/>
</dbReference>
<dbReference type="Gene3D" id="3.40.50.2000">
    <property type="entry name" value="Glycogen Phosphorylase B"/>
    <property type="match status" value="1"/>
</dbReference>
<proteinExistence type="predicted"/>
<dbReference type="EMBL" id="JAATIP010000336">
    <property type="protein sequence ID" value="KAF4351443.1"/>
    <property type="molecule type" value="Genomic_DNA"/>
</dbReference>
<evidence type="ECO:0000313" key="3">
    <source>
        <dbReference type="Proteomes" id="UP000525078"/>
    </source>
</evidence>
<dbReference type="AlphaFoldDB" id="A0A7J6DNX2"/>
<dbReference type="Proteomes" id="UP000583929">
    <property type="component" value="Unassembled WGS sequence"/>
</dbReference>
<dbReference type="Proteomes" id="UP000525078">
    <property type="component" value="Unassembled WGS sequence"/>
</dbReference>
<protein>
    <submittedName>
        <fullName evidence="1">Uncharacterized protein</fullName>
    </submittedName>
</protein>
<sequence length="390" mass="43513">MIFFSRISSSTLSLNAKPLRLSSAASPLQTTVRIHPNHLLFSRLDGGLWSLFSREFLRTASGGFCVPSLKASNGEAVIGGGEKKLQKKNPVAHDGKNRRALGDIGNMVPAARGGVEGKPNHPMTRVFMFNYLLTLKPLELLRRTRVLKQMVVPDDGRRIEALEANKINKIVNVKPKPIEAIDLSSNTEKVKKKPEKPLNNMEKEVEVGGGALRKKAPTLTPVLTTRSKAQIVDIHATDVDNKLERQIDTVGTTYWHIIVRLHSFHTHDYARHFVSACTHILGLEGTPEGVEDQGKLTRVAVVELQFPIGINSDRFVRALKIPEVQEHMKELKERFAGRKSICNQKLTRQVHEIVGHINGRFETLTAVPIHHLGSKMTDLPTLTTYNKDQD</sequence>
<dbReference type="InterPro" id="IPR001830">
    <property type="entry name" value="Glyco_trans_20"/>
</dbReference>
<dbReference type="GO" id="GO:0005992">
    <property type="term" value="P:trehalose biosynthetic process"/>
    <property type="evidence" value="ECO:0007669"/>
    <property type="project" value="InterPro"/>
</dbReference>
<gene>
    <name evidence="2" type="ORF">F8388_024775</name>
    <name evidence="1" type="ORF">G4B88_015459</name>
</gene>
<comment type="caution">
    <text evidence="1">The sequence shown here is derived from an EMBL/GenBank/DDBJ whole genome shotgun (WGS) entry which is preliminary data.</text>
</comment>
<organism evidence="1 4">
    <name type="scientific">Cannabis sativa</name>
    <name type="common">Hemp</name>
    <name type="synonym">Marijuana</name>
    <dbReference type="NCBI Taxonomy" id="3483"/>
    <lineage>
        <taxon>Eukaryota</taxon>
        <taxon>Viridiplantae</taxon>
        <taxon>Streptophyta</taxon>
        <taxon>Embryophyta</taxon>
        <taxon>Tracheophyta</taxon>
        <taxon>Spermatophyta</taxon>
        <taxon>Magnoliopsida</taxon>
        <taxon>eudicotyledons</taxon>
        <taxon>Gunneridae</taxon>
        <taxon>Pentapetalae</taxon>
        <taxon>rosids</taxon>
        <taxon>fabids</taxon>
        <taxon>Rosales</taxon>
        <taxon>Cannabaceae</taxon>
        <taxon>Cannabis</taxon>
    </lineage>
</organism>
<dbReference type="EMBL" id="JAATIQ010000769">
    <property type="protein sequence ID" value="KAF4347782.1"/>
    <property type="molecule type" value="Genomic_DNA"/>
</dbReference>
<evidence type="ECO:0000313" key="4">
    <source>
        <dbReference type="Proteomes" id="UP000583929"/>
    </source>
</evidence>
<dbReference type="GO" id="GO:0003825">
    <property type="term" value="F:alpha,alpha-trehalose-phosphate synthase (UDP-forming) activity"/>
    <property type="evidence" value="ECO:0007669"/>
    <property type="project" value="TreeGrafter"/>
</dbReference>